<comment type="caution">
    <text evidence="1">The sequence shown here is derived from an EMBL/GenBank/DDBJ whole genome shotgun (WGS) entry which is preliminary data.</text>
</comment>
<dbReference type="AlphaFoldDB" id="A0A4Q7WMB8"/>
<dbReference type="RefSeq" id="WP_130447717.1">
    <property type="nucleotide sequence ID" value="NZ_SHKR01000015.1"/>
</dbReference>
<organism evidence="1 2">
    <name type="scientific">Kribbella rubisoli</name>
    <dbReference type="NCBI Taxonomy" id="3075929"/>
    <lineage>
        <taxon>Bacteria</taxon>
        <taxon>Bacillati</taxon>
        <taxon>Actinomycetota</taxon>
        <taxon>Actinomycetes</taxon>
        <taxon>Propionibacteriales</taxon>
        <taxon>Kribbellaceae</taxon>
        <taxon>Kribbella</taxon>
    </lineage>
</organism>
<evidence type="ECO:0000313" key="1">
    <source>
        <dbReference type="EMBL" id="RZU11254.1"/>
    </source>
</evidence>
<dbReference type="OrthoDB" id="3819258at2"/>
<dbReference type="Proteomes" id="UP000292027">
    <property type="component" value="Unassembled WGS sequence"/>
</dbReference>
<proteinExistence type="predicted"/>
<name>A0A4Q7WMB8_9ACTN</name>
<reference evidence="1 2" key="1">
    <citation type="journal article" date="2015" name="Stand. Genomic Sci.">
        <title>Genomic Encyclopedia of Bacterial and Archaeal Type Strains, Phase III: the genomes of soil and plant-associated and newly described type strains.</title>
        <authorList>
            <person name="Whitman W.B."/>
            <person name="Woyke T."/>
            <person name="Klenk H.P."/>
            <person name="Zhou Y."/>
            <person name="Lilburn T.G."/>
            <person name="Beck B.J."/>
            <person name="De Vos P."/>
            <person name="Vandamme P."/>
            <person name="Eisen J.A."/>
            <person name="Garrity G."/>
            <person name="Hugenholtz P."/>
            <person name="Kyrpides N.C."/>
        </authorList>
    </citation>
    <scope>NUCLEOTIDE SEQUENCE [LARGE SCALE GENOMIC DNA]</scope>
    <source>
        <strain evidence="1 2">VKM Ac-2540</strain>
    </source>
</reference>
<sequence>MWRSVLLHEFEDRNIRSFEGLPGSLSPGSLALSPSEGIILIAPGRSLHYVLETPLLDVIGVSCRVRFRHPGRAVTSSVRILRLGDEFVLSLEPLTTFQALVRVRVHRVWHDIGQLPNPSSSFTELGFDWHTSGKTYIRVDGRLVGYHDALSRGSRLTIEDVAFGSPESLATSPDPHYQLGEFSVRALSRHARWPRRHLTGLHKP</sequence>
<evidence type="ECO:0000313" key="2">
    <source>
        <dbReference type="Proteomes" id="UP000292027"/>
    </source>
</evidence>
<gene>
    <name evidence="1" type="ORF">EV645_6414</name>
</gene>
<accession>A0A4Q7WMB8</accession>
<protein>
    <submittedName>
        <fullName evidence="1">Uncharacterized protein</fullName>
    </submittedName>
</protein>
<keyword evidence="2" id="KW-1185">Reference proteome</keyword>
<dbReference type="EMBL" id="SHKR01000015">
    <property type="protein sequence ID" value="RZU11254.1"/>
    <property type="molecule type" value="Genomic_DNA"/>
</dbReference>